<dbReference type="GeneID" id="25738628"/>
<gene>
    <name evidence="3" type="ORF">MNEG_5751</name>
</gene>
<feature type="compositionally biased region" description="Gly residues" evidence="1">
    <location>
        <begin position="190"/>
        <end position="205"/>
    </location>
</feature>
<organism evidence="3 4">
    <name type="scientific">Monoraphidium neglectum</name>
    <dbReference type="NCBI Taxonomy" id="145388"/>
    <lineage>
        <taxon>Eukaryota</taxon>
        <taxon>Viridiplantae</taxon>
        <taxon>Chlorophyta</taxon>
        <taxon>core chlorophytes</taxon>
        <taxon>Chlorophyceae</taxon>
        <taxon>CS clade</taxon>
        <taxon>Sphaeropleales</taxon>
        <taxon>Selenastraceae</taxon>
        <taxon>Monoraphidium</taxon>
    </lineage>
</organism>
<dbReference type="RefSeq" id="XP_013901223.1">
    <property type="nucleotide sequence ID" value="XM_014045769.1"/>
</dbReference>
<dbReference type="Proteomes" id="UP000054498">
    <property type="component" value="Unassembled WGS sequence"/>
</dbReference>
<keyword evidence="4" id="KW-1185">Reference proteome</keyword>
<keyword evidence="2" id="KW-0732">Signal</keyword>
<sequence length="372" mass="36545">MAHCSHLVFTCLLVLLAASGAVAGRALLGDAPQGGKLQFVPKGCTLASVQVEAHYAFKYAVFGPRVIRGTVKLSNGNTFAVPISKVSVTLAPAVPVSPFIITASCSGGSVPSSPQPYQYGTLTCTFESPDLPTSGPAAGFRGWKTAGATATIGMSGATCSSGSNGTPIKGWILTDIFGSGPGSSSSGSGSSSGGSGVGAAGPQGAGAGRPALLGGAAAGRKLSEDGADGAAGPVVGYVPSSNDCLGMTITASASMSADGVVSGSVFITNPREFSIPLSAVRVQISNSVPVAPIFADAACQGGLSVPSNPQPFQLGTLVCSYSAAIPSEGIASDPSKWPSVLPKVDVAMSGAQCAGAVAPIQQSNPGPLLYGH</sequence>
<evidence type="ECO:0000256" key="1">
    <source>
        <dbReference type="SAM" id="MobiDB-lite"/>
    </source>
</evidence>
<feature type="region of interest" description="Disordered" evidence="1">
    <location>
        <begin position="180"/>
        <end position="205"/>
    </location>
</feature>
<dbReference type="KEGG" id="mng:MNEG_5751"/>
<feature type="chain" id="PRO_5002257541" description="Ig-like domain-containing protein" evidence="2">
    <location>
        <begin position="24"/>
        <end position="372"/>
    </location>
</feature>
<name>A0A0D2L594_9CHLO</name>
<evidence type="ECO:0000313" key="3">
    <source>
        <dbReference type="EMBL" id="KIZ02204.1"/>
    </source>
</evidence>
<evidence type="ECO:0000256" key="2">
    <source>
        <dbReference type="SAM" id="SignalP"/>
    </source>
</evidence>
<evidence type="ECO:0008006" key="5">
    <source>
        <dbReference type="Google" id="ProtNLM"/>
    </source>
</evidence>
<dbReference type="AlphaFoldDB" id="A0A0D2L594"/>
<reference evidence="3 4" key="1">
    <citation type="journal article" date="2013" name="BMC Genomics">
        <title>Reconstruction of the lipid metabolism for the microalga Monoraphidium neglectum from its genome sequence reveals characteristics suitable for biofuel production.</title>
        <authorList>
            <person name="Bogen C."/>
            <person name="Al-Dilaimi A."/>
            <person name="Albersmeier A."/>
            <person name="Wichmann J."/>
            <person name="Grundmann M."/>
            <person name="Rupp O."/>
            <person name="Lauersen K.J."/>
            <person name="Blifernez-Klassen O."/>
            <person name="Kalinowski J."/>
            <person name="Goesmann A."/>
            <person name="Mussgnug J.H."/>
            <person name="Kruse O."/>
        </authorList>
    </citation>
    <scope>NUCLEOTIDE SEQUENCE [LARGE SCALE GENOMIC DNA]</scope>
    <source>
        <strain evidence="3 4">SAG 48.87</strain>
    </source>
</reference>
<accession>A0A0D2L594</accession>
<dbReference type="EMBL" id="KK101097">
    <property type="protein sequence ID" value="KIZ02204.1"/>
    <property type="molecule type" value="Genomic_DNA"/>
</dbReference>
<protein>
    <recommendedName>
        <fullName evidence="5">Ig-like domain-containing protein</fullName>
    </recommendedName>
</protein>
<evidence type="ECO:0000313" key="4">
    <source>
        <dbReference type="Proteomes" id="UP000054498"/>
    </source>
</evidence>
<feature type="signal peptide" evidence="2">
    <location>
        <begin position="1"/>
        <end position="23"/>
    </location>
</feature>
<proteinExistence type="predicted"/>